<dbReference type="EMBL" id="KE145355">
    <property type="protein sequence ID" value="EPE34998.1"/>
    <property type="molecule type" value="Genomic_DNA"/>
</dbReference>
<dbReference type="KEGG" id="glz:GLAREA_10693"/>
<feature type="compositionally biased region" description="Acidic residues" evidence="1">
    <location>
        <begin position="229"/>
        <end position="263"/>
    </location>
</feature>
<name>S3E9K9_GLAL2</name>
<dbReference type="InterPro" id="IPR022190">
    <property type="entry name" value="DUF3716"/>
</dbReference>
<feature type="region of interest" description="Disordered" evidence="1">
    <location>
        <begin position="1"/>
        <end position="81"/>
    </location>
</feature>
<evidence type="ECO:0000256" key="1">
    <source>
        <dbReference type="SAM" id="MobiDB-lite"/>
    </source>
</evidence>
<feature type="compositionally biased region" description="Acidic residues" evidence="1">
    <location>
        <begin position="270"/>
        <end position="298"/>
    </location>
</feature>
<protein>
    <submittedName>
        <fullName evidence="2">Uncharacterized protein</fullName>
    </submittedName>
</protein>
<dbReference type="GeneID" id="19469739"/>
<dbReference type="HOGENOM" id="CLU_773989_0_0_1"/>
<gene>
    <name evidence="2" type="ORF">GLAREA_10693</name>
</gene>
<dbReference type="RefSeq" id="XP_008077985.1">
    <property type="nucleotide sequence ID" value="XM_008079794.1"/>
</dbReference>
<proteinExistence type="predicted"/>
<reference evidence="2 3" key="1">
    <citation type="journal article" date="2013" name="BMC Genomics">
        <title>Genomics-driven discovery of the pneumocandin biosynthetic gene cluster in the fungus Glarea lozoyensis.</title>
        <authorList>
            <person name="Chen L."/>
            <person name="Yue Q."/>
            <person name="Zhang X."/>
            <person name="Xiang M."/>
            <person name="Wang C."/>
            <person name="Li S."/>
            <person name="Che Y."/>
            <person name="Ortiz-Lopez F.J."/>
            <person name="Bills G.F."/>
            <person name="Liu X."/>
            <person name="An Z."/>
        </authorList>
    </citation>
    <scope>NUCLEOTIDE SEQUENCE [LARGE SCALE GENOMIC DNA]</scope>
    <source>
        <strain evidence="3">ATCC 20868 / MF5171</strain>
    </source>
</reference>
<feature type="compositionally biased region" description="Basic residues" evidence="1">
    <location>
        <begin position="212"/>
        <end position="225"/>
    </location>
</feature>
<sequence length="358" mass="40142">MSKQSSSELGVSHKNLDKDNLADDLQDGIAGDRATESNDEEAMTAAIVSEAEQDTIFVQSGSEAESSEKGARRVRRSTSTPDVQVSDFGITAVEILSEASTRAAKEMALLTPKRRLEFRIDRRQNKPPNFNNANTKTAYSEGAIAFIMGTERPDKCEKCARGNGRFALCVTCTDPDGTKYFKGACANCRWVGQPNKCTFHSNYQSPQAIPKKPMKKSVKKGRKRAVSVDSEEVEEELDLEDNESDSEFEDSMETEDVVEEEVIDERPVEQEDGPVAEPEEPADQEAELEESIDEDAEGYDPTTHPDYDPLPYPNGAWSHRNWFYPRGGMVFWPGMDEQLRRQHSHICYRHGWPVPDGY</sequence>
<dbReference type="Proteomes" id="UP000016922">
    <property type="component" value="Unassembled WGS sequence"/>
</dbReference>
<evidence type="ECO:0000313" key="3">
    <source>
        <dbReference type="Proteomes" id="UP000016922"/>
    </source>
</evidence>
<feature type="region of interest" description="Disordered" evidence="1">
    <location>
        <begin position="201"/>
        <end position="307"/>
    </location>
</feature>
<dbReference type="Pfam" id="PF12511">
    <property type="entry name" value="DUF3716"/>
    <property type="match status" value="1"/>
</dbReference>
<dbReference type="AlphaFoldDB" id="S3E9K9"/>
<organism evidence="2 3">
    <name type="scientific">Glarea lozoyensis (strain ATCC 20868 / MF5171)</name>
    <dbReference type="NCBI Taxonomy" id="1116229"/>
    <lineage>
        <taxon>Eukaryota</taxon>
        <taxon>Fungi</taxon>
        <taxon>Dikarya</taxon>
        <taxon>Ascomycota</taxon>
        <taxon>Pezizomycotina</taxon>
        <taxon>Leotiomycetes</taxon>
        <taxon>Helotiales</taxon>
        <taxon>Helotiaceae</taxon>
        <taxon>Glarea</taxon>
    </lineage>
</organism>
<keyword evidence="3" id="KW-1185">Reference proteome</keyword>
<evidence type="ECO:0000313" key="2">
    <source>
        <dbReference type="EMBL" id="EPE34998.1"/>
    </source>
</evidence>
<accession>S3E9K9</accession>
<dbReference type="OrthoDB" id="10594325at2759"/>